<gene>
    <name evidence="4" type="ORF">RS81_03477</name>
</gene>
<evidence type="ECO:0000313" key="5">
    <source>
        <dbReference type="Proteomes" id="UP000033956"/>
    </source>
</evidence>
<proteinExistence type="predicted"/>
<keyword evidence="1" id="KW-0808">Transferase</keyword>
<reference evidence="4 5" key="1">
    <citation type="submission" date="2015-02" db="EMBL/GenBank/DDBJ databases">
        <title>Draft genome sequences of ten Microbacterium spp. with emphasis on heavy metal contaminated environments.</title>
        <authorList>
            <person name="Corretto E."/>
        </authorList>
    </citation>
    <scope>NUCLEOTIDE SEQUENCE [LARGE SCALE GENOMIC DNA]</scope>
    <source>
        <strain evidence="4 5">DSM 12510</strain>
    </source>
</reference>
<dbReference type="InterPro" id="IPR050832">
    <property type="entry name" value="Bact_Acetyltransf"/>
</dbReference>
<dbReference type="GO" id="GO:0016747">
    <property type="term" value="F:acyltransferase activity, transferring groups other than amino-acyl groups"/>
    <property type="evidence" value="ECO:0007669"/>
    <property type="project" value="InterPro"/>
</dbReference>
<organism evidence="4 5">
    <name type="scientific">Microbacterium terrae</name>
    <dbReference type="NCBI Taxonomy" id="69369"/>
    <lineage>
        <taxon>Bacteria</taxon>
        <taxon>Bacillati</taxon>
        <taxon>Actinomycetota</taxon>
        <taxon>Actinomycetes</taxon>
        <taxon>Micrococcales</taxon>
        <taxon>Microbacteriaceae</taxon>
        <taxon>Microbacterium</taxon>
    </lineage>
</organism>
<feature type="domain" description="N-acetyltransferase" evidence="3">
    <location>
        <begin position="1"/>
        <end position="149"/>
    </location>
</feature>
<protein>
    <submittedName>
        <fullName evidence="4">Acetyltransferase (GNAT) family protein</fullName>
    </submittedName>
</protein>
<evidence type="ECO:0000259" key="3">
    <source>
        <dbReference type="PROSITE" id="PS51186"/>
    </source>
</evidence>
<dbReference type="PROSITE" id="PS51186">
    <property type="entry name" value="GNAT"/>
    <property type="match status" value="1"/>
</dbReference>
<dbReference type="InterPro" id="IPR000182">
    <property type="entry name" value="GNAT_dom"/>
</dbReference>
<dbReference type="Pfam" id="PF00583">
    <property type="entry name" value="Acetyltransf_1"/>
    <property type="match status" value="1"/>
</dbReference>
<dbReference type="STRING" id="92835.RS81_03477"/>
<name>A0A0M2H2N5_9MICO</name>
<dbReference type="Gene3D" id="3.40.630.30">
    <property type="match status" value="1"/>
</dbReference>
<dbReference type="InterPro" id="IPR016181">
    <property type="entry name" value="Acyl_CoA_acyltransferase"/>
</dbReference>
<comment type="caution">
    <text evidence="4">The sequence shown here is derived from an EMBL/GenBank/DDBJ whole genome shotgun (WGS) entry which is preliminary data.</text>
</comment>
<dbReference type="PATRIC" id="fig|92835.4.peg.3514"/>
<dbReference type="PANTHER" id="PTHR43877">
    <property type="entry name" value="AMINOALKYLPHOSPHONATE N-ACETYLTRANSFERASE-RELATED-RELATED"/>
    <property type="match status" value="1"/>
</dbReference>
<accession>A0A0M2H2N5</accession>
<keyword evidence="5" id="KW-1185">Reference proteome</keyword>
<evidence type="ECO:0000256" key="1">
    <source>
        <dbReference type="ARBA" id="ARBA00022679"/>
    </source>
</evidence>
<dbReference type="AlphaFoldDB" id="A0A0M2H2N5"/>
<dbReference type="Proteomes" id="UP000033956">
    <property type="component" value="Unassembled WGS sequence"/>
</dbReference>
<dbReference type="SUPFAM" id="SSF55729">
    <property type="entry name" value="Acyl-CoA N-acyltransferases (Nat)"/>
    <property type="match status" value="1"/>
</dbReference>
<dbReference type="EMBL" id="JYIZ01000057">
    <property type="protein sequence ID" value="KJL37719.1"/>
    <property type="molecule type" value="Genomic_DNA"/>
</dbReference>
<evidence type="ECO:0000256" key="2">
    <source>
        <dbReference type="ARBA" id="ARBA00023315"/>
    </source>
</evidence>
<keyword evidence="2" id="KW-0012">Acyltransferase</keyword>
<evidence type="ECO:0000313" key="4">
    <source>
        <dbReference type="EMBL" id="KJL37719.1"/>
    </source>
</evidence>
<sequence length="149" mass="16082">MTVRPVEPRDAEAWAELYAGYRRFYRLAEDAGAVETTWRWVRDGEHGMVGLIAVDGDVPVALANLRWFARPSSATMALYLDDLFTAPAARGKGAGALLLEAAAGLAADGGASVVRWITAADNATARSLYDSHAVATQWVTYDMKPKPRG</sequence>